<dbReference type="PANTHER" id="PTHR20836:SF7">
    <property type="entry name" value="4-HYDROXY-TETRAHYDRODIPICOLINATE REDUCTASE"/>
    <property type="match status" value="1"/>
</dbReference>
<evidence type="ECO:0000313" key="13">
    <source>
        <dbReference type="EMBL" id="HIU49335.1"/>
    </source>
</evidence>
<dbReference type="InterPro" id="IPR023940">
    <property type="entry name" value="DHDPR_bac"/>
</dbReference>
<evidence type="ECO:0000256" key="6">
    <source>
        <dbReference type="ARBA" id="ARBA00023002"/>
    </source>
</evidence>
<dbReference type="InterPro" id="IPR036291">
    <property type="entry name" value="NAD(P)-bd_dom_sf"/>
</dbReference>
<keyword evidence="8 9" id="KW-0457">Lysine biosynthesis</keyword>
<dbReference type="EMBL" id="DVND01000207">
    <property type="protein sequence ID" value="HIU49335.1"/>
    <property type="molecule type" value="Genomic_DNA"/>
</dbReference>
<evidence type="ECO:0000256" key="1">
    <source>
        <dbReference type="ARBA" id="ARBA00006642"/>
    </source>
</evidence>
<comment type="catalytic activity">
    <reaction evidence="9">
        <text>(S)-2,3,4,5-tetrahydrodipicolinate + NADP(+) + H2O = (2S,4S)-4-hydroxy-2,3,4,5-tetrahydrodipicolinate + NADPH + H(+)</text>
        <dbReference type="Rhea" id="RHEA:35331"/>
        <dbReference type="ChEBI" id="CHEBI:15377"/>
        <dbReference type="ChEBI" id="CHEBI:15378"/>
        <dbReference type="ChEBI" id="CHEBI:16845"/>
        <dbReference type="ChEBI" id="CHEBI:57783"/>
        <dbReference type="ChEBI" id="CHEBI:58349"/>
        <dbReference type="ChEBI" id="CHEBI:67139"/>
        <dbReference type="EC" id="1.17.1.8"/>
    </reaction>
</comment>
<comment type="subcellular location">
    <subcellularLocation>
        <location evidence="9">Cytoplasm</location>
    </subcellularLocation>
</comment>
<reference evidence="13" key="2">
    <citation type="journal article" date="2021" name="PeerJ">
        <title>Extensive microbial diversity within the chicken gut microbiome revealed by metagenomics and culture.</title>
        <authorList>
            <person name="Gilroy R."/>
            <person name="Ravi A."/>
            <person name="Getino M."/>
            <person name="Pursley I."/>
            <person name="Horton D.L."/>
            <person name="Alikhan N.F."/>
            <person name="Baker D."/>
            <person name="Gharbi K."/>
            <person name="Hall N."/>
            <person name="Watson M."/>
            <person name="Adriaenssens E.M."/>
            <person name="Foster-Nyarko E."/>
            <person name="Jarju S."/>
            <person name="Secka A."/>
            <person name="Antonio M."/>
            <person name="Oren A."/>
            <person name="Chaudhuri R.R."/>
            <person name="La Ragione R."/>
            <person name="Hildebrand F."/>
            <person name="Pallen M.J."/>
        </authorList>
    </citation>
    <scope>NUCLEOTIDE SEQUENCE</scope>
    <source>
        <strain evidence="13">ChiSjej4B22-9803</strain>
    </source>
</reference>
<dbReference type="GO" id="GO:0016726">
    <property type="term" value="F:oxidoreductase activity, acting on CH or CH2 groups, NAD or NADP as acceptor"/>
    <property type="evidence" value="ECO:0007669"/>
    <property type="project" value="UniProtKB-UniRule"/>
</dbReference>
<dbReference type="SUPFAM" id="SSF55347">
    <property type="entry name" value="Glyceraldehyde-3-phosphate dehydrogenase-like, C-terminal domain"/>
    <property type="match status" value="1"/>
</dbReference>
<evidence type="ECO:0000256" key="10">
    <source>
        <dbReference type="NCBIfam" id="TIGR00036"/>
    </source>
</evidence>
<feature type="active site" description="Proton donor/acceptor" evidence="9">
    <location>
        <position position="142"/>
    </location>
</feature>
<dbReference type="NCBIfam" id="TIGR00036">
    <property type="entry name" value="dapB"/>
    <property type="match status" value="1"/>
</dbReference>
<keyword evidence="2 9" id="KW-0963">Cytoplasm</keyword>
<evidence type="ECO:0000256" key="4">
    <source>
        <dbReference type="ARBA" id="ARBA00022857"/>
    </source>
</evidence>
<dbReference type="InterPro" id="IPR022663">
    <property type="entry name" value="DapB_C"/>
</dbReference>
<accession>A0A9D1LWL7</accession>
<reference evidence="13" key="1">
    <citation type="submission" date="2020-10" db="EMBL/GenBank/DDBJ databases">
        <authorList>
            <person name="Gilroy R."/>
        </authorList>
    </citation>
    <scope>NUCLEOTIDE SEQUENCE</scope>
    <source>
        <strain evidence="13">ChiSjej4B22-9803</strain>
    </source>
</reference>
<dbReference type="InterPro" id="IPR000846">
    <property type="entry name" value="DapB_N"/>
</dbReference>
<comment type="caution">
    <text evidence="9">Was originally thought to be a dihydrodipicolinate reductase (DHDPR), catalyzing the conversion of dihydrodipicolinate to tetrahydrodipicolinate. However, it was shown in E.coli that the substrate of the enzymatic reaction is not dihydrodipicolinate (DHDP) but in fact (2S,4S)-4-hydroxy-2,3,4,5-tetrahydrodipicolinic acid (HTPA), the product released by the DapA-catalyzed reaction.</text>
</comment>
<dbReference type="PANTHER" id="PTHR20836">
    <property type="entry name" value="DIHYDRODIPICOLINATE REDUCTASE"/>
    <property type="match status" value="1"/>
</dbReference>
<dbReference type="InterPro" id="IPR022664">
    <property type="entry name" value="DapB_N_CS"/>
</dbReference>
<feature type="domain" description="Dihydrodipicolinate reductase N-terminal" evidence="11">
    <location>
        <begin position="2"/>
        <end position="112"/>
    </location>
</feature>
<feature type="binding site" evidence="9">
    <location>
        <begin position="85"/>
        <end position="87"/>
    </location>
    <ligand>
        <name>NAD(+)</name>
        <dbReference type="ChEBI" id="CHEBI:57540"/>
    </ligand>
</feature>
<feature type="active site" description="Proton donor" evidence="9">
    <location>
        <position position="146"/>
    </location>
</feature>
<comment type="caution">
    <text evidence="13">The sequence shown here is derived from an EMBL/GenBank/DDBJ whole genome shotgun (WGS) entry which is preliminary data.</text>
</comment>
<dbReference type="GO" id="GO:0009089">
    <property type="term" value="P:lysine biosynthetic process via diaminopimelate"/>
    <property type="evidence" value="ECO:0007669"/>
    <property type="project" value="UniProtKB-UniRule"/>
</dbReference>
<dbReference type="Pfam" id="PF05173">
    <property type="entry name" value="DapB_C"/>
    <property type="match status" value="1"/>
</dbReference>
<dbReference type="GO" id="GO:0019877">
    <property type="term" value="P:diaminopimelate biosynthetic process"/>
    <property type="evidence" value="ECO:0007669"/>
    <property type="project" value="UniProtKB-UniRule"/>
</dbReference>
<name>A0A9D1LWL7_9FIRM</name>
<comment type="catalytic activity">
    <reaction evidence="9">
        <text>(S)-2,3,4,5-tetrahydrodipicolinate + NAD(+) + H2O = (2S,4S)-4-hydroxy-2,3,4,5-tetrahydrodipicolinate + NADH + H(+)</text>
        <dbReference type="Rhea" id="RHEA:35323"/>
        <dbReference type="ChEBI" id="CHEBI:15377"/>
        <dbReference type="ChEBI" id="CHEBI:15378"/>
        <dbReference type="ChEBI" id="CHEBI:16845"/>
        <dbReference type="ChEBI" id="CHEBI:57540"/>
        <dbReference type="ChEBI" id="CHEBI:57945"/>
        <dbReference type="ChEBI" id="CHEBI:67139"/>
        <dbReference type="EC" id="1.17.1.8"/>
    </reaction>
</comment>
<gene>
    <name evidence="9" type="primary">dapB</name>
    <name evidence="13" type="ORF">IAB04_08195</name>
</gene>
<evidence type="ECO:0000259" key="11">
    <source>
        <dbReference type="Pfam" id="PF01113"/>
    </source>
</evidence>
<feature type="binding site" evidence="9">
    <location>
        <begin position="8"/>
        <end position="13"/>
    </location>
    <ligand>
        <name>NAD(+)</name>
        <dbReference type="ChEBI" id="CHEBI:57540"/>
    </ligand>
</feature>
<feature type="binding site" evidence="9">
    <location>
        <begin position="109"/>
        <end position="112"/>
    </location>
    <ligand>
        <name>NAD(+)</name>
        <dbReference type="ChEBI" id="CHEBI:57540"/>
    </ligand>
</feature>
<dbReference type="Pfam" id="PF01113">
    <property type="entry name" value="DapB_N"/>
    <property type="match status" value="1"/>
</dbReference>
<proteinExistence type="inferred from homology"/>
<dbReference type="HAMAP" id="MF_00102">
    <property type="entry name" value="DapB"/>
    <property type="match status" value="1"/>
</dbReference>
<protein>
    <recommendedName>
        <fullName evidence="9 10">4-hydroxy-tetrahydrodipicolinate reductase</fullName>
        <shortName evidence="9">HTPA reductase</shortName>
        <ecNumber evidence="9 10">1.17.1.8</ecNumber>
    </recommendedName>
</protein>
<dbReference type="GO" id="GO:0051287">
    <property type="term" value="F:NAD binding"/>
    <property type="evidence" value="ECO:0007669"/>
    <property type="project" value="UniProtKB-UniRule"/>
</dbReference>
<evidence type="ECO:0000256" key="5">
    <source>
        <dbReference type="ARBA" id="ARBA00022915"/>
    </source>
</evidence>
<keyword evidence="5 9" id="KW-0220">Diaminopimelate biosynthesis</keyword>
<evidence type="ECO:0000256" key="8">
    <source>
        <dbReference type="ARBA" id="ARBA00023154"/>
    </source>
</evidence>
<keyword evidence="4 9" id="KW-0521">NADP</keyword>
<sequence>MINIILSGCNGKMGQVITRLVAEDDACKIVAGLDINDYIPNSYPVFTAIEDCTAEADVIIDFSHPSALEPLLAYVTAHRIPAVIATTGLSAEQKEQLAEAAKEIPVFFSANMSLGINLLISLAKKAAALLEESFDIEIIERHHNQKIDAPSGTALAIADGISEVLKNPPEYVYDRHSVRRKRKKNEIGLHAVRGGTIVGDHEVLFAGNDEVIELKHSAASKEVFAVGAVKAAKFLAGKRPGMYSMTELVNEIQ</sequence>
<comment type="pathway">
    <text evidence="9">Amino-acid biosynthesis; L-lysine biosynthesis via DAP pathway; (S)-tetrahydrodipicolinate from L-aspartate: step 4/4.</text>
</comment>
<dbReference type="FunFam" id="3.30.360.10:FF:000009">
    <property type="entry name" value="4-hydroxy-tetrahydrodipicolinate reductase"/>
    <property type="match status" value="1"/>
</dbReference>
<dbReference type="GO" id="GO:0050661">
    <property type="term" value="F:NADP binding"/>
    <property type="evidence" value="ECO:0007669"/>
    <property type="project" value="UniProtKB-UniRule"/>
</dbReference>
<feature type="binding site" evidence="9">
    <location>
        <position position="143"/>
    </location>
    <ligand>
        <name>(S)-2,3,4,5-tetrahydrodipicolinate</name>
        <dbReference type="ChEBI" id="CHEBI:16845"/>
    </ligand>
</feature>
<comment type="function">
    <text evidence="9">Catalyzes the conversion of 4-hydroxy-tetrahydrodipicolinate (HTPA) to tetrahydrodipicolinate.</text>
</comment>
<comment type="subunit">
    <text evidence="9">Homotetramer.</text>
</comment>
<evidence type="ECO:0000259" key="12">
    <source>
        <dbReference type="Pfam" id="PF05173"/>
    </source>
</evidence>
<dbReference type="PIRSF" id="PIRSF000161">
    <property type="entry name" value="DHPR"/>
    <property type="match status" value="1"/>
</dbReference>
<comment type="caution">
    <text evidence="9">Lacks conserved residue(s) required for the propagation of feature annotation.</text>
</comment>
<dbReference type="Gene3D" id="3.30.360.10">
    <property type="entry name" value="Dihydrodipicolinate Reductase, domain 2"/>
    <property type="match status" value="1"/>
</dbReference>
<evidence type="ECO:0000256" key="9">
    <source>
        <dbReference type="HAMAP-Rule" id="MF_00102"/>
    </source>
</evidence>
<keyword evidence="3 9" id="KW-0028">Amino-acid biosynthesis</keyword>
<dbReference type="GO" id="GO:0005829">
    <property type="term" value="C:cytosol"/>
    <property type="evidence" value="ECO:0007669"/>
    <property type="project" value="TreeGrafter"/>
</dbReference>
<feature type="domain" description="Dihydrodipicolinate reductase C-terminal" evidence="12">
    <location>
        <begin position="115"/>
        <end position="248"/>
    </location>
</feature>
<feature type="binding site" evidence="9">
    <location>
        <begin position="152"/>
        <end position="153"/>
    </location>
    <ligand>
        <name>(S)-2,3,4,5-tetrahydrodipicolinate</name>
        <dbReference type="ChEBI" id="CHEBI:16845"/>
    </ligand>
</feature>
<dbReference type="Gene3D" id="3.40.50.720">
    <property type="entry name" value="NAD(P)-binding Rossmann-like Domain"/>
    <property type="match status" value="1"/>
</dbReference>
<dbReference type="GO" id="GO:0008839">
    <property type="term" value="F:4-hydroxy-tetrahydrodipicolinate reductase"/>
    <property type="evidence" value="ECO:0007669"/>
    <property type="project" value="UniProtKB-UniRule"/>
</dbReference>
<dbReference type="Proteomes" id="UP000824111">
    <property type="component" value="Unassembled WGS sequence"/>
</dbReference>
<dbReference type="SUPFAM" id="SSF51735">
    <property type="entry name" value="NAD(P)-binding Rossmann-fold domains"/>
    <property type="match status" value="1"/>
</dbReference>
<dbReference type="PROSITE" id="PS01298">
    <property type="entry name" value="DAPB"/>
    <property type="match status" value="1"/>
</dbReference>
<dbReference type="AlphaFoldDB" id="A0A9D1LWL7"/>
<evidence type="ECO:0000256" key="2">
    <source>
        <dbReference type="ARBA" id="ARBA00022490"/>
    </source>
</evidence>
<keyword evidence="6 9" id="KW-0560">Oxidoreductase</keyword>
<comment type="similarity">
    <text evidence="1 9">Belongs to the DapB family.</text>
</comment>
<dbReference type="EC" id="1.17.1.8" evidence="9 10"/>
<dbReference type="CDD" id="cd02274">
    <property type="entry name" value="DHDPR_N"/>
    <property type="match status" value="1"/>
</dbReference>
<organism evidence="13 14">
    <name type="scientific">Candidatus Avimonoglobus intestinipullorum</name>
    <dbReference type="NCBI Taxonomy" id="2840699"/>
    <lineage>
        <taxon>Bacteria</taxon>
        <taxon>Bacillati</taxon>
        <taxon>Bacillota</taxon>
        <taxon>Clostridia</taxon>
        <taxon>Eubacteriales</taxon>
        <taxon>Candidatus Avimonoglobus</taxon>
    </lineage>
</organism>
<evidence type="ECO:0000256" key="7">
    <source>
        <dbReference type="ARBA" id="ARBA00023027"/>
    </source>
</evidence>
<evidence type="ECO:0000313" key="14">
    <source>
        <dbReference type="Proteomes" id="UP000824111"/>
    </source>
</evidence>
<keyword evidence="7 9" id="KW-0520">NAD</keyword>
<evidence type="ECO:0000256" key="3">
    <source>
        <dbReference type="ARBA" id="ARBA00022605"/>
    </source>
</evidence>